<dbReference type="InterPro" id="IPR002213">
    <property type="entry name" value="UDP_glucos_trans"/>
</dbReference>
<dbReference type="Gene3D" id="3.40.50.2000">
    <property type="entry name" value="Glycogen Phosphorylase B"/>
    <property type="match status" value="2"/>
</dbReference>
<dbReference type="PANTHER" id="PTHR48045:SF31">
    <property type="entry name" value="UDP-GLYCOSYLTRANSFERASE 76B1-LIKE"/>
    <property type="match status" value="1"/>
</dbReference>
<dbReference type="PROSITE" id="PS00375">
    <property type="entry name" value="UDPGT"/>
    <property type="match status" value="1"/>
</dbReference>
<gene>
    <name evidence="3" type="ORF">HMN09_00814900</name>
</gene>
<dbReference type="Pfam" id="PF00201">
    <property type="entry name" value="UDPGT"/>
    <property type="match status" value="1"/>
</dbReference>
<comment type="caution">
    <text evidence="3">The sequence shown here is derived from an EMBL/GenBank/DDBJ whole genome shotgun (WGS) entry which is preliminary data.</text>
</comment>
<keyword evidence="4" id="KW-1185">Reference proteome</keyword>
<dbReference type="GO" id="GO:0008194">
    <property type="term" value="F:UDP-glycosyltransferase activity"/>
    <property type="evidence" value="ECO:0007669"/>
    <property type="project" value="InterPro"/>
</dbReference>
<evidence type="ECO:0000313" key="3">
    <source>
        <dbReference type="EMBL" id="KAF7305615.1"/>
    </source>
</evidence>
<keyword evidence="1 2" id="KW-0808">Transferase</keyword>
<evidence type="ECO:0000256" key="2">
    <source>
        <dbReference type="RuleBase" id="RU003718"/>
    </source>
</evidence>
<dbReference type="Proteomes" id="UP000613580">
    <property type="component" value="Unassembled WGS sequence"/>
</dbReference>
<accession>A0A8H6ST36</accession>
<sequence length="509" mass="56168">MPRHHIVALLPPFWGHCVSYIHLAVQLLAEDPTLAISIVQHTVIVERMEAELATCEYDTTRLRIISVGEKDVPVGPTVFKLMVEQLLGGWAQNLPSLVSGGAEWPKPRCMHLDFSVGGLILDPTKAAMGPDCKYLMYWACPSAMLPAYFHEYDWSALAAGIYADEERRAGRSMDEIGVQVTLAWNGSDKANGTVVKYPGIPDMYDYERLSYAIGPPVMNWPLFPIAYKLATASDGFICASGTFYEPISVPYLREFYQSRKQEIFSVGLLTHERYFADHPNPLLITNERIKTFLDDALSKHGTDSVLYISFGTLFFPVATPGHVEALIDTLLSLEQPFPFVFALGGAMASLPEDTKNRVNGSGKGLICDFWVEQRAILQHPAVGCFLTHGGFNSIAEAILTGIPLIIWPAGAEQPITAAYLSAEPNPVAVELLQIRTGAQLGPSLRHPGVEISGTVEDAVKEFEVVLRDVRGEKGRRLRSNMIELGKKAREARARGQVKEDIKRLAKFGL</sequence>
<dbReference type="CDD" id="cd03784">
    <property type="entry name" value="GT1_Gtf-like"/>
    <property type="match status" value="1"/>
</dbReference>
<evidence type="ECO:0000313" key="4">
    <source>
        <dbReference type="Proteomes" id="UP000613580"/>
    </source>
</evidence>
<dbReference type="InterPro" id="IPR035595">
    <property type="entry name" value="UDP_glycos_trans_CS"/>
</dbReference>
<dbReference type="EMBL" id="JACAZE010000010">
    <property type="protein sequence ID" value="KAF7305615.1"/>
    <property type="molecule type" value="Genomic_DNA"/>
</dbReference>
<dbReference type="PANTHER" id="PTHR48045">
    <property type="entry name" value="UDP-GLYCOSYLTRANSFERASE 72B1"/>
    <property type="match status" value="1"/>
</dbReference>
<dbReference type="AlphaFoldDB" id="A0A8H6ST36"/>
<protein>
    <recommendedName>
        <fullName evidence="5">Glycosyltransferase family 1 protein</fullName>
    </recommendedName>
</protein>
<reference evidence="3" key="1">
    <citation type="submission" date="2020-05" db="EMBL/GenBank/DDBJ databases">
        <title>Mycena genomes resolve the evolution of fungal bioluminescence.</title>
        <authorList>
            <person name="Tsai I.J."/>
        </authorList>
    </citation>
    <scope>NUCLEOTIDE SEQUENCE</scope>
    <source>
        <strain evidence="3">110903Hualien_Pintung</strain>
    </source>
</reference>
<keyword evidence="2" id="KW-0328">Glycosyltransferase</keyword>
<evidence type="ECO:0000256" key="1">
    <source>
        <dbReference type="ARBA" id="ARBA00022679"/>
    </source>
</evidence>
<evidence type="ECO:0008006" key="5">
    <source>
        <dbReference type="Google" id="ProtNLM"/>
    </source>
</evidence>
<dbReference type="OrthoDB" id="5835829at2759"/>
<proteinExistence type="inferred from homology"/>
<dbReference type="SUPFAM" id="SSF53756">
    <property type="entry name" value="UDP-Glycosyltransferase/glycogen phosphorylase"/>
    <property type="match status" value="1"/>
</dbReference>
<name>A0A8H6ST36_MYCCL</name>
<organism evidence="3 4">
    <name type="scientific">Mycena chlorophos</name>
    <name type="common">Agaric fungus</name>
    <name type="synonym">Agaricus chlorophos</name>
    <dbReference type="NCBI Taxonomy" id="658473"/>
    <lineage>
        <taxon>Eukaryota</taxon>
        <taxon>Fungi</taxon>
        <taxon>Dikarya</taxon>
        <taxon>Basidiomycota</taxon>
        <taxon>Agaricomycotina</taxon>
        <taxon>Agaricomycetes</taxon>
        <taxon>Agaricomycetidae</taxon>
        <taxon>Agaricales</taxon>
        <taxon>Marasmiineae</taxon>
        <taxon>Mycenaceae</taxon>
        <taxon>Mycena</taxon>
    </lineage>
</organism>
<comment type="similarity">
    <text evidence="2">Belongs to the UDP-glycosyltransferase family.</text>
</comment>